<protein>
    <submittedName>
        <fullName evidence="1">Uncharacterized protein</fullName>
    </submittedName>
</protein>
<name>A0A1I2A308_9BACT</name>
<accession>A0A1I2A308</accession>
<evidence type="ECO:0000313" key="1">
    <source>
        <dbReference type="EMBL" id="SFE38176.1"/>
    </source>
</evidence>
<reference evidence="1 2" key="1">
    <citation type="submission" date="2016-10" db="EMBL/GenBank/DDBJ databases">
        <authorList>
            <person name="de Groot N.N."/>
        </authorList>
    </citation>
    <scope>NUCLEOTIDE SEQUENCE [LARGE SCALE GENOMIC DNA]</scope>
    <source>
        <strain>GEY</strain>
        <strain evidence="2">DSM 9560</strain>
    </source>
</reference>
<keyword evidence="2" id="KW-1185">Reference proteome</keyword>
<dbReference type="EMBL" id="FONY01000001">
    <property type="protein sequence ID" value="SFE38176.1"/>
    <property type="molecule type" value="Genomic_DNA"/>
</dbReference>
<dbReference type="AlphaFoldDB" id="A0A1I2A308"/>
<organism evidence="1 2">
    <name type="scientific">Thermoflexibacter ruber</name>
    <dbReference type="NCBI Taxonomy" id="1003"/>
    <lineage>
        <taxon>Bacteria</taxon>
        <taxon>Pseudomonadati</taxon>
        <taxon>Bacteroidota</taxon>
        <taxon>Cytophagia</taxon>
        <taxon>Cytophagales</taxon>
        <taxon>Thermoflexibacteraceae</taxon>
        <taxon>Thermoflexibacter</taxon>
    </lineage>
</organism>
<dbReference type="Proteomes" id="UP000199513">
    <property type="component" value="Unassembled WGS sequence"/>
</dbReference>
<sequence>MLTPLNFEPLRKKYIKKKEENMSHPPGYPYSKEEFKDLKERHEKLQKFLDTDYKGLKVWHLPDDIKEYLIQVSTPSYRQLALIKIDEIKAQTKQLIKDCKALEKKKPEERTLRAGHIAQILARDMVYLRKHHQHIKDGKVHHSKLNDEEYNRLQNLLAYFQKDDIQAHLDQYRLLELHPFLKDVKLENSKNLYEYYKKYLEKRKEYFIGVYDSIDLFAPIFKKAEQYLKKFHGVNKDEKDKKVKKSLLELKKALFNFDRQVIKIFLKNYITDWKGINLGNCKNAEDFCFHVFSIEKEFKDKTFFNIDELQNKLGYLFDFKYQENQPEKLDKNYAQIPIALPSSLFKDAIIEGIEKAMQKEGKKLTFGKDEEGNEKRTVVYALREWLENDTQVFYTHNRHYKMPEKSKEIFSKEQIKRIECQVISLENRKELYHYKELSLYEWIDKPEKYDKLKEIAQKDALKKFRSYLLSTEKVLRLEQHKDRVLWLLAKDLSENRTQGTNLDFKNFKLKDLEKFLDTPIKMEVKVNYIVDKEDIAVNNAISGKPCTSEKQLIEVGAVSETLKIKDYGDLRRFAKDRRLPNLFRYFYDVKSKGEALSKTELEKAITLLEVRNLIQRNEDGSKIFKDKITVLEKAMELEQLLHEKYGQPDTDFENTRLGKYWKQEQPKDSHISHNTYIKFLQDKTLGIDLNINPIVGMDGAQHLNNDKELAKSKRTHPEQTLEACLIILLRNKLIHNEVPYTTFLQSKMQADFTPEQVVRQIIDESMRIYDQLIAEVKKQTA</sequence>
<evidence type="ECO:0000313" key="2">
    <source>
        <dbReference type="Proteomes" id="UP000199513"/>
    </source>
</evidence>
<gene>
    <name evidence="1" type="ORF">SAMN04488541_10012</name>
</gene>
<proteinExistence type="predicted"/>
<dbReference type="STRING" id="1003.SAMN04488541_10012"/>